<dbReference type="Proteomes" id="UP000598297">
    <property type="component" value="Unassembled WGS sequence"/>
</dbReference>
<dbReference type="OrthoDB" id="4236659at2"/>
<dbReference type="SUPFAM" id="SSF140453">
    <property type="entry name" value="EsxAB dimer-like"/>
    <property type="match status" value="1"/>
</dbReference>
<dbReference type="Gene3D" id="1.10.287.1060">
    <property type="entry name" value="ESAT-6-like"/>
    <property type="match status" value="1"/>
</dbReference>
<accession>A0A964XMM3</accession>
<feature type="region of interest" description="Disordered" evidence="1">
    <location>
        <begin position="1"/>
        <end position="20"/>
    </location>
</feature>
<reference evidence="2" key="1">
    <citation type="submission" date="2020-01" db="EMBL/GenBank/DDBJ databases">
        <title>Whole-genome analyses of novel actinobacteria.</title>
        <authorList>
            <person name="Sahin N."/>
        </authorList>
    </citation>
    <scope>NUCLEOTIDE SEQUENCE</scope>
    <source>
        <strain evidence="2">YC537</strain>
    </source>
</reference>
<dbReference type="AlphaFoldDB" id="A0A964XMM3"/>
<gene>
    <name evidence="2" type="ORF">GUY60_25320</name>
</gene>
<feature type="region of interest" description="Disordered" evidence="1">
    <location>
        <begin position="102"/>
        <end position="152"/>
    </location>
</feature>
<dbReference type="RefSeq" id="WP_161701734.1">
    <property type="nucleotide sequence ID" value="NZ_JAAAHS010000240.1"/>
</dbReference>
<evidence type="ECO:0000313" key="2">
    <source>
        <dbReference type="EMBL" id="NBE54684.1"/>
    </source>
</evidence>
<name>A0A964XMM3_9ACTN</name>
<dbReference type="InterPro" id="IPR036689">
    <property type="entry name" value="ESAT-6-like_sf"/>
</dbReference>
<evidence type="ECO:0000256" key="1">
    <source>
        <dbReference type="SAM" id="MobiDB-lite"/>
    </source>
</evidence>
<evidence type="ECO:0000313" key="3">
    <source>
        <dbReference type="Proteomes" id="UP000598297"/>
    </source>
</evidence>
<dbReference type="EMBL" id="JAAAHS010000240">
    <property type="protein sequence ID" value="NBE54684.1"/>
    <property type="molecule type" value="Genomic_DNA"/>
</dbReference>
<comment type="caution">
    <text evidence="2">The sequence shown here is derived from an EMBL/GenBank/DDBJ whole genome shotgun (WGS) entry which is preliminary data.</text>
</comment>
<organism evidence="2 3">
    <name type="scientific">Streptomyces boluensis</name>
    <dbReference type="NCBI Taxonomy" id="1775135"/>
    <lineage>
        <taxon>Bacteria</taxon>
        <taxon>Bacillati</taxon>
        <taxon>Actinomycetota</taxon>
        <taxon>Actinomycetes</taxon>
        <taxon>Kitasatosporales</taxon>
        <taxon>Streptomycetaceae</taxon>
        <taxon>Streptomyces</taxon>
    </lineage>
</organism>
<keyword evidence="3" id="KW-1185">Reference proteome</keyword>
<proteinExistence type="predicted"/>
<protein>
    <recommendedName>
        <fullName evidence="4">WXG100 family type VII secretion target</fullName>
    </recommendedName>
</protein>
<evidence type="ECO:0008006" key="4">
    <source>
        <dbReference type="Google" id="ProtNLM"/>
    </source>
</evidence>
<sequence>MEGSGYRVQQGGMDDQAQKLDAAGDDVGAIARAVKDTACYGNDVLGGSDAGPAYNNFAGDWQAEAKVLESALHELADKIRTSKANYRGAENAAIRDMSAAGGEDMTTMPAPAGSLPGPGYRTMPAPAGDLPAPGYRTMPAPGEAPRTLSDFD</sequence>